<comment type="subcellular location">
    <subcellularLocation>
        <location evidence="1">Membrane</location>
        <topology evidence="1">Multi-pass membrane protein</topology>
    </subcellularLocation>
</comment>
<proteinExistence type="inferred from homology"/>
<dbReference type="GO" id="GO:0046961">
    <property type="term" value="F:proton-transporting ATPase activity, rotational mechanism"/>
    <property type="evidence" value="ECO:0007669"/>
    <property type="project" value="InterPro"/>
</dbReference>
<evidence type="ECO:0000256" key="3">
    <source>
        <dbReference type="ARBA" id="ARBA00022448"/>
    </source>
</evidence>
<feature type="transmembrane region" description="Helical" evidence="8">
    <location>
        <begin position="286"/>
        <end position="306"/>
    </location>
</feature>
<evidence type="ECO:0000256" key="6">
    <source>
        <dbReference type="ARBA" id="ARBA00023065"/>
    </source>
</evidence>
<dbReference type="Pfam" id="PF01496">
    <property type="entry name" value="V_ATPase_I"/>
    <property type="match status" value="1"/>
</dbReference>
<feature type="transmembrane region" description="Helical" evidence="8">
    <location>
        <begin position="224"/>
        <end position="243"/>
    </location>
</feature>
<keyword evidence="10" id="KW-1185">Reference proteome</keyword>
<dbReference type="PANTHER" id="PTHR11629">
    <property type="entry name" value="VACUOLAR PROTON ATPASES"/>
    <property type="match status" value="1"/>
</dbReference>
<keyword evidence="5 8" id="KW-1133">Transmembrane helix</keyword>
<feature type="transmembrane region" description="Helical" evidence="8">
    <location>
        <begin position="142"/>
        <end position="170"/>
    </location>
</feature>
<name>A0A7R7DKJ2_9ACTN</name>
<organism evidence="9 10">
    <name type="scientific">Actinocatenispora thailandica</name>
    <dbReference type="NCBI Taxonomy" id="227318"/>
    <lineage>
        <taxon>Bacteria</taxon>
        <taxon>Bacillati</taxon>
        <taxon>Actinomycetota</taxon>
        <taxon>Actinomycetes</taxon>
        <taxon>Micromonosporales</taxon>
        <taxon>Micromonosporaceae</taxon>
        <taxon>Actinocatenispora</taxon>
    </lineage>
</organism>
<evidence type="ECO:0000256" key="2">
    <source>
        <dbReference type="ARBA" id="ARBA00009904"/>
    </source>
</evidence>
<feature type="transmembrane region" description="Helical" evidence="8">
    <location>
        <begin position="370"/>
        <end position="396"/>
    </location>
</feature>
<reference evidence="9 10" key="1">
    <citation type="submission" date="2020-08" db="EMBL/GenBank/DDBJ databases">
        <title>Whole genome shotgun sequence of Actinocatenispora thailandica NBRC 105041.</title>
        <authorList>
            <person name="Komaki H."/>
            <person name="Tamura T."/>
        </authorList>
    </citation>
    <scope>NUCLEOTIDE SEQUENCE [LARGE SCALE GENOMIC DNA]</scope>
    <source>
        <strain evidence="9 10">NBRC 105041</strain>
    </source>
</reference>
<dbReference type="KEGG" id="atl:Athai_09020"/>
<keyword evidence="7 8" id="KW-0472">Membrane</keyword>
<dbReference type="GO" id="GO:0007035">
    <property type="term" value="P:vacuolar acidification"/>
    <property type="evidence" value="ECO:0007669"/>
    <property type="project" value="TreeGrafter"/>
</dbReference>
<dbReference type="GO" id="GO:0051117">
    <property type="term" value="F:ATPase binding"/>
    <property type="evidence" value="ECO:0007669"/>
    <property type="project" value="TreeGrafter"/>
</dbReference>
<dbReference type="Proteomes" id="UP000611640">
    <property type="component" value="Chromosome"/>
</dbReference>
<gene>
    <name evidence="9" type="ORF">Athai_09020</name>
</gene>
<feature type="transmembrane region" description="Helical" evidence="8">
    <location>
        <begin position="20"/>
        <end position="40"/>
    </location>
</feature>
<comment type="similarity">
    <text evidence="2">Belongs to the V-ATPase 116 kDa subunit family.</text>
</comment>
<keyword evidence="3" id="KW-0813">Transport</keyword>
<feature type="transmembrane region" description="Helical" evidence="8">
    <location>
        <begin position="182"/>
        <end position="204"/>
    </location>
</feature>
<evidence type="ECO:0000313" key="9">
    <source>
        <dbReference type="EMBL" id="BCJ33399.1"/>
    </source>
</evidence>
<sequence>MRWSDLYRQLGPVSMRRIAIVAPAAAMRSALAVVGAAGVVDVDEPPGRDGTGPAGLPGYLAAAVRHDQVAALLGWCPRGALRDLACRLRAVGAAPVPLPTPPGTEPPTLLPAGPVRRSVAPLVGTYQTVAYPDVDPTVLAGVAYVAMFGIMFGDVGHGLLLTGFALAVRFGTWPRLARLRAGWPFLAGAGVASVAAGAAYGEFFGPTGLVPALWLQPLTDPMRLLTAGIGVGAALLAASYTVGIVNRWREGGPGVALYAASGVAGAAVFVGLALGAVGLFLHLPPLWLAAAALTLVGLGLAAVGFASTAGGGATGIAQTVVELFDTAVRIGANLVSFARLAAFGLTHAALGLLVWHAAAALAGRGVLGVVAAAVVFLLGNALAIALEGLVAAVQALRLEYYEMFSRIFGPAGRPYRPWRITTEELS</sequence>
<accession>A0A7R7DKJ2</accession>
<dbReference type="RefSeq" id="WP_203960294.1">
    <property type="nucleotide sequence ID" value="NZ_AP023355.1"/>
</dbReference>
<evidence type="ECO:0000256" key="8">
    <source>
        <dbReference type="SAM" id="Phobius"/>
    </source>
</evidence>
<evidence type="ECO:0008006" key="11">
    <source>
        <dbReference type="Google" id="ProtNLM"/>
    </source>
</evidence>
<dbReference type="PANTHER" id="PTHR11629:SF63">
    <property type="entry name" value="V-TYPE PROTON ATPASE SUBUNIT A"/>
    <property type="match status" value="1"/>
</dbReference>
<protein>
    <recommendedName>
        <fullName evidence="11">V-type ATP synthase subunit I</fullName>
    </recommendedName>
</protein>
<keyword evidence="4 8" id="KW-0812">Transmembrane</keyword>
<feature type="transmembrane region" description="Helical" evidence="8">
    <location>
        <begin position="255"/>
        <end position="280"/>
    </location>
</feature>
<evidence type="ECO:0000256" key="5">
    <source>
        <dbReference type="ARBA" id="ARBA00022989"/>
    </source>
</evidence>
<keyword evidence="6" id="KW-0406">Ion transport</keyword>
<evidence type="ECO:0000256" key="1">
    <source>
        <dbReference type="ARBA" id="ARBA00004141"/>
    </source>
</evidence>
<dbReference type="GO" id="GO:0033179">
    <property type="term" value="C:proton-transporting V-type ATPase, V0 domain"/>
    <property type="evidence" value="ECO:0007669"/>
    <property type="project" value="InterPro"/>
</dbReference>
<dbReference type="GO" id="GO:0016471">
    <property type="term" value="C:vacuolar proton-transporting V-type ATPase complex"/>
    <property type="evidence" value="ECO:0007669"/>
    <property type="project" value="TreeGrafter"/>
</dbReference>
<evidence type="ECO:0000313" key="10">
    <source>
        <dbReference type="Proteomes" id="UP000611640"/>
    </source>
</evidence>
<evidence type="ECO:0000256" key="4">
    <source>
        <dbReference type="ARBA" id="ARBA00022692"/>
    </source>
</evidence>
<feature type="transmembrane region" description="Helical" evidence="8">
    <location>
        <begin position="337"/>
        <end position="358"/>
    </location>
</feature>
<evidence type="ECO:0000256" key="7">
    <source>
        <dbReference type="ARBA" id="ARBA00023136"/>
    </source>
</evidence>
<dbReference type="InterPro" id="IPR002490">
    <property type="entry name" value="V-ATPase_116kDa_su"/>
</dbReference>
<dbReference type="EMBL" id="AP023355">
    <property type="protein sequence ID" value="BCJ33399.1"/>
    <property type="molecule type" value="Genomic_DNA"/>
</dbReference>
<dbReference type="AlphaFoldDB" id="A0A7R7DKJ2"/>